<dbReference type="Pfam" id="PF00528">
    <property type="entry name" value="BPD_transp_1"/>
    <property type="match status" value="1"/>
</dbReference>
<evidence type="ECO:0000256" key="5">
    <source>
        <dbReference type="ARBA" id="ARBA00022989"/>
    </source>
</evidence>
<dbReference type="EMBL" id="JAUHMF010000001">
    <property type="protein sequence ID" value="MDT8898200.1"/>
    <property type="molecule type" value="Genomic_DNA"/>
</dbReference>
<dbReference type="PANTHER" id="PTHR43744:SF9">
    <property type="entry name" value="POLYGALACTURONAN_RHAMNOGALACTURONAN TRANSPORT SYSTEM PERMEASE PROTEIN YTCP"/>
    <property type="match status" value="1"/>
</dbReference>
<evidence type="ECO:0000256" key="2">
    <source>
        <dbReference type="ARBA" id="ARBA00022448"/>
    </source>
</evidence>
<evidence type="ECO:0000256" key="6">
    <source>
        <dbReference type="ARBA" id="ARBA00023136"/>
    </source>
</evidence>
<dbReference type="InterPro" id="IPR035906">
    <property type="entry name" value="MetI-like_sf"/>
</dbReference>
<keyword evidence="6 7" id="KW-0472">Membrane</keyword>
<name>A0ABU3NMX1_9CHLR</name>
<dbReference type="CDD" id="cd06261">
    <property type="entry name" value="TM_PBP2"/>
    <property type="match status" value="1"/>
</dbReference>
<dbReference type="Proteomes" id="UP001254165">
    <property type="component" value="Unassembled WGS sequence"/>
</dbReference>
<feature type="transmembrane region" description="Helical" evidence="7">
    <location>
        <begin position="75"/>
        <end position="99"/>
    </location>
</feature>
<dbReference type="Gene3D" id="1.10.3720.10">
    <property type="entry name" value="MetI-like"/>
    <property type="match status" value="1"/>
</dbReference>
<evidence type="ECO:0000259" key="8">
    <source>
        <dbReference type="PROSITE" id="PS50928"/>
    </source>
</evidence>
<feature type="transmembrane region" description="Helical" evidence="7">
    <location>
        <begin position="265"/>
        <end position="284"/>
    </location>
</feature>
<dbReference type="PROSITE" id="PS50928">
    <property type="entry name" value="ABC_TM1"/>
    <property type="match status" value="1"/>
</dbReference>
<feature type="transmembrane region" description="Helical" evidence="7">
    <location>
        <begin position="111"/>
        <end position="131"/>
    </location>
</feature>
<gene>
    <name evidence="9" type="ORF">QYE77_07955</name>
</gene>
<dbReference type="PANTHER" id="PTHR43744">
    <property type="entry name" value="ABC TRANSPORTER PERMEASE PROTEIN MG189-RELATED-RELATED"/>
    <property type="match status" value="1"/>
</dbReference>
<evidence type="ECO:0000256" key="4">
    <source>
        <dbReference type="ARBA" id="ARBA00022692"/>
    </source>
</evidence>
<comment type="similarity">
    <text evidence="7">Belongs to the binding-protein-dependent transport system permease family.</text>
</comment>
<feature type="domain" description="ABC transmembrane type-1" evidence="8">
    <location>
        <begin position="76"/>
        <end position="284"/>
    </location>
</feature>
<evidence type="ECO:0000313" key="10">
    <source>
        <dbReference type="Proteomes" id="UP001254165"/>
    </source>
</evidence>
<evidence type="ECO:0000256" key="3">
    <source>
        <dbReference type="ARBA" id="ARBA00022475"/>
    </source>
</evidence>
<keyword evidence="2 7" id="KW-0813">Transport</keyword>
<comment type="subcellular location">
    <subcellularLocation>
        <location evidence="1 7">Cell membrane</location>
        <topology evidence="1 7">Multi-pass membrane protein</topology>
    </subcellularLocation>
</comment>
<organism evidence="9 10">
    <name type="scientific">Thermanaerothrix solaris</name>
    <dbReference type="NCBI Taxonomy" id="3058434"/>
    <lineage>
        <taxon>Bacteria</taxon>
        <taxon>Bacillati</taxon>
        <taxon>Chloroflexota</taxon>
        <taxon>Anaerolineae</taxon>
        <taxon>Anaerolineales</taxon>
        <taxon>Anaerolineaceae</taxon>
        <taxon>Thermanaerothrix</taxon>
    </lineage>
</organism>
<comment type="caution">
    <text evidence="9">The sequence shown here is derived from an EMBL/GenBank/DDBJ whole genome shotgun (WGS) entry which is preliminary data.</text>
</comment>
<dbReference type="RefSeq" id="WP_315624845.1">
    <property type="nucleotide sequence ID" value="NZ_JAUHMF010000001.1"/>
</dbReference>
<accession>A0ABU3NMX1</accession>
<dbReference type="SUPFAM" id="SSF161098">
    <property type="entry name" value="MetI-like"/>
    <property type="match status" value="1"/>
</dbReference>
<feature type="transmembrane region" description="Helical" evidence="7">
    <location>
        <begin position="191"/>
        <end position="212"/>
    </location>
</feature>
<keyword evidence="3" id="KW-1003">Cell membrane</keyword>
<sequence length="299" mass="33345">MERLLSKDEKRFKKASILFVGLFAVIVFSPFVLIAICSISSTESLISKGYSFFPKSLSLDAYLYMWAQGKVILRAYGVSLFVTIVGTATSLVITPMLAYPLSRKDFRLRGLFTFLVFFTLLFNGGVVPSYIMWTRVFSLKNTIWALILPTYLMNGFNVLLVKNYFERSIPRDLIEAAQIDGANEWTIFSKIMVPLSVPVLATIGLFTGLAYWNDWINGLYYISDPSLYGIQQLLIRILNNIAFLRSGAAASVVGNMVISLPGESIRMALAVIGILPILIVFPLLQKYFIKGIVIGAIKG</sequence>
<protein>
    <submittedName>
        <fullName evidence="9">Carbohydrate ABC transporter permease</fullName>
    </submittedName>
</protein>
<proteinExistence type="inferred from homology"/>
<keyword evidence="4 7" id="KW-0812">Transmembrane</keyword>
<evidence type="ECO:0000256" key="7">
    <source>
        <dbReference type="RuleBase" id="RU363032"/>
    </source>
</evidence>
<evidence type="ECO:0000256" key="1">
    <source>
        <dbReference type="ARBA" id="ARBA00004651"/>
    </source>
</evidence>
<evidence type="ECO:0000313" key="9">
    <source>
        <dbReference type="EMBL" id="MDT8898200.1"/>
    </source>
</evidence>
<keyword evidence="10" id="KW-1185">Reference proteome</keyword>
<feature type="transmembrane region" description="Helical" evidence="7">
    <location>
        <begin position="143"/>
        <end position="161"/>
    </location>
</feature>
<dbReference type="InterPro" id="IPR000515">
    <property type="entry name" value="MetI-like"/>
</dbReference>
<reference evidence="9 10" key="1">
    <citation type="submission" date="2023-07" db="EMBL/GenBank/DDBJ databases">
        <title>Novel species of Thermanaerothrix with wide hydrolytic capabilities.</title>
        <authorList>
            <person name="Zayulina K.S."/>
            <person name="Podosokorskaya O.A."/>
            <person name="Elcheninov A.G."/>
        </authorList>
    </citation>
    <scope>NUCLEOTIDE SEQUENCE [LARGE SCALE GENOMIC DNA]</scope>
    <source>
        <strain evidence="9 10">4228-RoL</strain>
    </source>
</reference>
<feature type="transmembrane region" description="Helical" evidence="7">
    <location>
        <begin position="16"/>
        <end position="41"/>
    </location>
</feature>
<keyword evidence="5 7" id="KW-1133">Transmembrane helix</keyword>